<dbReference type="Gene3D" id="3.30.70.1450">
    <property type="entry name" value="Regulator of K+ conductance, C-terminal domain"/>
    <property type="match status" value="1"/>
</dbReference>
<evidence type="ECO:0000313" key="13">
    <source>
        <dbReference type="Proteomes" id="UP000025171"/>
    </source>
</evidence>
<dbReference type="SUPFAM" id="SSF81340">
    <property type="entry name" value="Clc chloride channel"/>
    <property type="match status" value="1"/>
</dbReference>
<dbReference type="InterPro" id="IPR001807">
    <property type="entry name" value="ClC"/>
</dbReference>
<feature type="domain" description="RCK C-terminal" evidence="11">
    <location>
        <begin position="484"/>
        <end position="566"/>
    </location>
</feature>
<dbReference type="eggNOG" id="COG0038">
    <property type="taxonomic scope" value="Bacteria"/>
</dbReference>
<feature type="transmembrane region" description="Helical" evidence="10">
    <location>
        <begin position="376"/>
        <end position="400"/>
    </location>
</feature>
<dbReference type="PANTHER" id="PTHR43427">
    <property type="entry name" value="CHLORIDE CHANNEL PROTEIN CLC-E"/>
    <property type="match status" value="1"/>
</dbReference>
<dbReference type="GO" id="GO:0006813">
    <property type="term" value="P:potassium ion transport"/>
    <property type="evidence" value="ECO:0007669"/>
    <property type="project" value="InterPro"/>
</dbReference>
<comment type="caution">
    <text evidence="12">The sequence shown here is derived from an EMBL/GenBank/DDBJ whole genome shotgun (WGS) entry which is preliminary data.</text>
</comment>
<comment type="subcellular location">
    <subcellularLocation>
        <location evidence="1">Membrane</location>
        <topology evidence="1">Multi-pass membrane protein</topology>
    </subcellularLocation>
</comment>
<evidence type="ECO:0000256" key="9">
    <source>
        <dbReference type="ARBA" id="ARBA00023303"/>
    </source>
</evidence>
<feature type="transmembrane region" description="Helical" evidence="10">
    <location>
        <begin position="203"/>
        <end position="231"/>
    </location>
</feature>
<evidence type="ECO:0000256" key="7">
    <source>
        <dbReference type="ARBA" id="ARBA00023173"/>
    </source>
</evidence>
<proteinExistence type="predicted"/>
<dbReference type="GO" id="GO:0005254">
    <property type="term" value="F:chloride channel activity"/>
    <property type="evidence" value="ECO:0007669"/>
    <property type="project" value="UniProtKB-KW"/>
</dbReference>
<dbReference type="Pfam" id="PF02080">
    <property type="entry name" value="TrkA_C"/>
    <property type="match status" value="1"/>
</dbReference>
<feature type="transmembrane region" description="Helical" evidence="10">
    <location>
        <begin position="345"/>
        <end position="364"/>
    </location>
</feature>
<keyword evidence="6 10" id="KW-0472">Membrane</keyword>
<evidence type="ECO:0000256" key="8">
    <source>
        <dbReference type="ARBA" id="ARBA00023214"/>
    </source>
</evidence>
<evidence type="ECO:0000313" key="12">
    <source>
        <dbReference type="EMBL" id="KCZ93421.1"/>
    </source>
</evidence>
<dbReference type="InterPro" id="IPR050368">
    <property type="entry name" value="ClC-type_chloride_channel"/>
</dbReference>
<dbReference type="SUPFAM" id="SSF116726">
    <property type="entry name" value="TrkA C-terminal domain-like"/>
    <property type="match status" value="1"/>
</dbReference>
<feature type="transmembrane region" description="Helical" evidence="10">
    <location>
        <begin position="284"/>
        <end position="305"/>
    </location>
</feature>
<dbReference type="Proteomes" id="UP000025171">
    <property type="component" value="Unassembled WGS sequence"/>
</dbReference>
<keyword evidence="13" id="KW-1185">Reference proteome</keyword>
<keyword evidence="4 10" id="KW-1133">Transmembrane helix</keyword>
<dbReference type="PROSITE" id="PS51202">
    <property type="entry name" value="RCK_C"/>
    <property type="match status" value="1"/>
</dbReference>
<dbReference type="PANTHER" id="PTHR43427:SF6">
    <property type="entry name" value="CHLORIDE CHANNEL PROTEIN CLC-E"/>
    <property type="match status" value="1"/>
</dbReference>
<evidence type="ECO:0000259" key="11">
    <source>
        <dbReference type="PROSITE" id="PS51202"/>
    </source>
</evidence>
<dbReference type="CDD" id="cd00400">
    <property type="entry name" value="Voltage_gated_ClC"/>
    <property type="match status" value="1"/>
</dbReference>
<feature type="transmembrane region" description="Helical" evidence="10">
    <location>
        <begin position="317"/>
        <end position="339"/>
    </location>
</feature>
<reference evidence="12 13" key="1">
    <citation type="journal article" date="2014" name="Antonie Van Leeuwenhoek">
        <title>Hyphomonas beringensis sp. nov. and Hyphomonas chukchiensis sp. nov., isolated from surface seawater of the Bering Sea and Chukchi Sea.</title>
        <authorList>
            <person name="Li C."/>
            <person name="Lai Q."/>
            <person name="Li G."/>
            <person name="Dong C."/>
            <person name="Wang J."/>
            <person name="Liao Y."/>
            <person name="Shao Z."/>
        </authorList>
    </citation>
    <scope>NUCLEOTIDE SEQUENCE [LARGE SCALE GENOMIC DNA]</scope>
    <source>
        <strain evidence="12 13">MHS-2</strain>
    </source>
</reference>
<keyword evidence="2" id="KW-0813">Transport</keyword>
<keyword evidence="5" id="KW-0406">Ion transport</keyword>
<keyword evidence="8" id="KW-0868">Chloride</keyword>
<evidence type="ECO:0000256" key="4">
    <source>
        <dbReference type="ARBA" id="ARBA00022989"/>
    </source>
</evidence>
<dbReference type="Gene3D" id="1.10.3080.10">
    <property type="entry name" value="Clc chloride channel"/>
    <property type="match status" value="1"/>
</dbReference>
<dbReference type="PATRIC" id="fig|1280950.3.peg.1242"/>
<accession>A0A059FSC1</accession>
<evidence type="ECO:0000256" key="6">
    <source>
        <dbReference type="ARBA" id="ARBA00023136"/>
    </source>
</evidence>
<dbReference type="AlphaFoldDB" id="A0A059FSC1"/>
<dbReference type="InterPro" id="IPR006037">
    <property type="entry name" value="RCK_C"/>
</dbReference>
<dbReference type="STRING" id="1280950.HJO_06180"/>
<dbReference type="EMBL" id="ARYK01000002">
    <property type="protein sequence ID" value="KCZ93421.1"/>
    <property type="molecule type" value="Genomic_DNA"/>
</dbReference>
<name>A0A059FSC1_9PROT</name>
<evidence type="ECO:0000256" key="10">
    <source>
        <dbReference type="SAM" id="Phobius"/>
    </source>
</evidence>
<evidence type="ECO:0000256" key="5">
    <source>
        <dbReference type="ARBA" id="ARBA00023065"/>
    </source>
</evidence>
<dbReference type="OrthoDB" id="9767361at2"/>
<dbReference type="RefSeq" id="WP_035615011.1">
    <property type="nucleotide sequence ID" value="NZ_ARYK01000002.1"/>
</dbReference>
<dbReference type="InterPro" id="IPR014743">
    <property type="entry name" value="Cl-channel_core"/>
</dbReference>
<dbReference type="PRINTS" id="PR00762">
    <property type="entry name" value="CLCHANNEL"/>
</dbReference>
<sequence>MWLLNLQRTPRLILICVVLGVVGALGAQLFLLLLHFFDTYVLAAVGGYETIDVETAHAMTDIPQPFTRLYWCLPISTTLGGLAAGLLIFGLAPETEGHGTDATLLAFHRNKGRMRARVPFVKTLASAITIGTGGSGGHEGPTAQIASGMGAIIGQIFNLSDDERRIVILIGMAAGLSAIFKSPLGTAIFAVEILYSRMAFEGGALIFTLISASIAYSITGMFSGFTPLFLLLESSRDLVPLDLLWFSLLGALAGGVGALMPRIYYTIRDAFVALKVPRAIKPAIGGLAVGMIGIAMPPVIGGGYGYMQFVLQGGTGLAVWILVLLTFGKILTLSLTVGSGGSGGVFGPTLFVGVMLGGSFAGLLHLMNIDIDSNWLAVVGMAAVFAGTARVPIAAMVMVIEMTGGFTLIMPTMLAVAISFLVQLVLSRNTKYPTIYEYQARTPADSPVYRETFYQTAADLLRRQEVHLDRDILDSELQAVLEGGEGISLRQRKERLYRLLMPAGSPVAGREVRSLGLSDMGVVIVGIIRGEGEITPTGDTRLQVRDDLLVAANEESIRSFRDLIMTSSKNDAQDS</sequence>
<keyword evidence="3 10" id="KW-0812">Transmembrane</keyword>
<dbReference type="GO" id="GO:0008324">
    <property type="term" value="F:monoatomic cation transmembrane transporter activity"/>
    <property type="evidence" value="ECO:0007669"/>
    <property type="project" value="InterPro"/>
</dbReference>
<gene>
    <name evidence="12" type="ORF">HJO_06180</name>
</gene>
<protein>
    <submittedName>
        <fullName evidence="12">Chloride transporter</fullName>
    </submittedName>
</protein>
<dbReference type="Pfam" id="PF00654">
    <property type="entry name" value="Voltage_CLC"/>
    <property type="match status" value="1"/>
</dbReference>
<feature type="transmembrane region" description="Helical" evidence="10">
    <location>
        <begin position="12"/>
        <end position="37"/>
    </location>
</feature>
<feature type="transmembrane region" description="Helical" evidence="10">
    <location>
        <begin position="406"/>
        <end position="426"/>
    </location>
</feature>
<evidence type="ECO:0000256" key="3">
    <source>
        <dbReference type="ARBA" id="ARBA00022692"/>
    </source>
</evidence>
<feature type="transmembrane region" description="Helical" evidence="10">
    <location>
        <begin position="166"/>
        <end position="191"/>
    </location>
</feature>
<keyword evidence="9" id="KW-0407">Ion channel</keyword>
<feature type="transmembrane region" description="Helical" evidence="10">
    <location>
        <begin position="243"/>
        <end position="264"/>
    </location>
</feature>
<feature type="transmembrane region" description="Helical" evidence="10">
    <location>
        <begin position="68"/>
        <end position="89"/>
    </location>
</feature>
<keyword evidence="7" id="KW-0869">Chloride channel</keyword>
<evidence type="ECO:0000256" key="2">
    <source>
        <dbReference type="ARBA" id="ARBA00022448"/>
    </source>
</evidence>
<dbReference type="InterPro" id="IPR036721">
    <property type="entry name" value="RCK_C_sf"/>
</dbReference>
<dbReference type="GO" id="GO:0034707">
    <property type="term" value="C:chloride channel complex"/>
    <property type="evidence" value="ECO:0007669"/>
    <property type="project" value="UniProtKB-KW"/>
</dbReference>
<evidence type="ECO:0000256" key="1">
    <source>
        <dbReference type="ARBA" id="ARBA00004141"/>
    </source>
</evidence>
<organism evidence="12 13">
    <name type="scientific">Hyphomonas johnsonii MHS-2</name>
    <dbReference type="NCBI Taxonomy" id="1280950"/>
    <lineage>
        <taxon>Bacteria</taxon>
        <taxon>Pseudomonadati</taxon>
        <taxon>Pseudomonadota</taxon>
        <taxon>Alphaproteobacteria</taxon>
        <taxon>Hyphomonadales</taxon>
        <taxon>Hyphomonadaceae</taxon>
        <taxon>Hyphomonas</taxon>
    </lineage>
</organism>